<comment type="similarity">
    <text evidence="1">Belongs to the DIPK family.</text>
</comment>
<dbReference type="InterPro" id="IPR003034">
    <property type="entry name" value="SAP_dom"/>
</dbReference>
<dbReference type="PROSITE" id="PS50800">
    <property type="entry name" value="SAP"/>
    <property type="match status" value="1"/>
</dbReference>
<feature type="domain" description="SAP" evidence="4">
    <location>
        <begin position="553"/>
        <end position="587"/>
    </location>
</feature>
<dbReference type="SUPFAM" id="SSF109715">
    <property type="entry name" value="DEK C-terminal domain"/>
    <property type="match status" value="1"/>
</dbReference>
<evidence type="ECO:0000259" key="4">
    <source>
        <dbReference type="PROSITE" id="PS50800"/>
    </source>
</evidence>
<evidence type="ECO:0000259" key="5">
    <source>
        <dbReference type="PROSITE" id="PS51998"/>
    </source>
</evidence>
<dbReference type="Gene3D" id="1.10.10.60">
    <property type="entry name" value="Homeodomain-like"/>
    <property type="match status" value="1"/>
</dbReference>
<evidence type="ECO:0008006" key="8">
    <source>
        <dbReference type="Google" id="ProtNLM"/>
    </source>
</evidence>
<dbReference type="InterPro" id="IPR020519">
    <property type="entry name" value="DIPK2A/B"/>
</dbReference>
<keyword evidence="3" id="KW-1133">Transmembrane helix</keyword>
<name>A0A158QTW3_MESCO</name>
<evidence type="ECO:0000256" key="2">
    <source>
        <dbReference type="SAM" id="MobiDB-lite"/>
    </source>
</evidence>
<dbReference type="Pfam" id="PF08766">
    <property type="entry name" value="DEK_C"/>
    <property type="match status" value="1"/>
</dbReference>
<feature type="transmembrane region" description="Helical" evidence="3">
    <location>
        <begin position="122"/>
        <end position="149"/>
    </location>
</feature>
<feature type="transmembrane region" description="Helical" evidence="3">
    <location>
        <begin position="21"/>
        <end position="43"/>
    </location>
</feature>
<feature type="compositionally biased region" description="Acidic residues" evidence="2">
    <location>
        <begin position="700"/>
        <end position="719"/>
    </location>
</feature>
<gene>
    <name evidence="6" type="ORF">MCOS_LOCUS5378</name>
</gene>
<evidence type="ECO:0000256" key="3">
    <source>
        <dbReference type="SAM" id="Phobius"/>
    </source>
</evidence>
<dbReference type="EMBL" id="UXSR01005192">
    <property type="protein sequence ID" value="VDD79375.1"/>
    <property type="molecule type" value="Genomic_DNA"/>
</dbReference>
<feature type="transmembrane region" description="Helical" evidence="3">
    <location>
        <begin position="211"/>
        <end position="235"/>
    </location>
</feature>
<dbReference type="STRING" id="53468.A0A158QTW3"/>
<feature type="compositionally biased region" description="Basic and acidic residues" evidence="2">
    <location>
        <begin position="437"/>
        <end position="448"/>
    </location>
</feature>
<feature type="compositionally biased region" description="Basic residues" evidence="2">
    <location>
        <begin position="676"/>
        <end position="695"/>
    </location>
</feature>
<accession>A0A158QTW3</accession>
<feature type="region of interest" description="Disordered" evidence="2">
    <location>
        <begin position="395"/>
        <end position="458"/>
    </location>
</feature>
<feature type="domain" description="DEK-C" evidence="5">
    <location>
        <begin position="731"/>
        <end position="787"/>
    </location>
</feature>
<dbReference type="InterPro" id="IPR014876">
    <property type="entry name" value="DEK_C"/>
</dbReference>
<sequence>MMPESSPLGKYRLCPNSTVKFAFFVGIALQVATLCLGIAMLSLGGWVTVTKSAASVASDRFSLTRVEGLLQDCYPGTKPGGSPLSWVLSIFEPQTSSSCYTKDFGQYATSDSSAFQIKITTAGAALVSLGLLTCLLDLIIGLHLAFIWCRAPYDSFFMRTYRLFVGFCSAVTSCLFIATLVVFHVGLRLSIQRGPWNTLEHTSIDLNNGYYVAWACVATSVLAAWATVSSTCFWAMDYVNCRSVAAAFHPTCSHRASALSMTNGIRSSIYSLNTDGVWSIQDPPTLPRYYTSTFGDGSDIRNKAVDASTGENEGSKKRTENGYLFINLKTPQASITSGPRLRLQSIPSLWTMEKAVGDNSENGAPLLQDSSLKTAEEVSMTHEKKDLLEAAQIDSTESKQAQAEPAGGNPAEDASSDAPHVVKEESEAKNAAEGPGGDEKSASEEGRQHRMRKQVQRFSETLSKRYEDEQAAREKAHDEVVAQCARGSGTPLGDIPRIEASIRKWKPVDLKTLHLACFGRAGAASEVRSNLRKFCGFAFDRDSEDFSKREQALSKKPVKEVQNALRQLNLEVSGTRAQVVARLLDFLLKPSSDMVKYKGKCPPSKRKSTSGRRSLKKNDSKKNTKSPSKPKSGASGSEEDNQSGGSEEADPSDAEAEDVSEKLASSDDAEYVPGSNKKRKSSVHTKSPRRKRRKAAVVESSDEEGDEKVESDEDEEDEVPLAKMLPPAPAFPSDDELKSKVVEWLKTANLNETSMKAVRSAISDQYKGVDLSSKKQFINDVIKETSSAIHPNVAYQTVNANEKRQQCYRTLVLSPWLYISLAGFITALTVGVYLFSQSKLTPVDIERLEVAKCPACFGQSACPAFFRGDVRLATFYGSRPIHVADLEKSGDLMAVDLGVFEKKPAVLRRLHYPASSDDVDAAVCRRQRTDDLPKGAPPPRCVPRLSIWRWMPTSGAGTADPIDADLIRGASSFAHCASPRLLALIQKRYRERSGNPHLPAQARWLRFDELTLLFNLAINPHAVIARTFPPTEGWPLPAQVGACGRATLEEGPLIPLSHFVHAPVNLRLQILRGLFQLPDRLVSNGSLTEADSADFALYLGDYRWDVFGVDVLTHDVRVIQARHLLAVDLREVRTFSSPLKSSAPFVAKAADPQSLLSGICGNTSMSGDVGEPLQWPCLTVEQADALCRSSSSSDHNYWAVCLTALSNAGELLRDLPPDLVFSLRECIKDAEMGARKAHIEAALEIIDLELKN</sequence>
<feature type="compositionally biased region" description="Basic residues" evidence="2">
    <location>
        <begin position="597"/>
        <end position="615"/>
    </location>
</feature>
<dbReference type="AlphaFoldDB" id="A0A158QTW3"/>
<dbReference type="PANTHER" id="PTHR32073">
    <property type="entry name" value="GH11358P"/>
    <property type="match status" value="1"/>
</dbReference>
<protein>
    <recommendedName>
        <fullName evidence="8">SAP domain-containing protein</fullName>
    </recommendedName>
</protein>
<keyword evidence="3" id="KW-0472">Membrane</keyword>
<keyword evidence="3" id="KW-0812">Transmembrane</keyword>
<feature type="compositionally biased region" description="Basic and acidic residues" evidence="2">
    <location>
        <begin position="420"/>
        <end position="430"/>
    </location>
</feature>
<feature type="compositionally biased region" description="Low complexity" evidence="2">
    <location>
        <begin position="625"/>
        <end position="636"/>
    </location>
</feature>
<evidence type="ECO:0000256" key="1">
    <source>
        <dbReference type="ARBA" id="ARBA00006338"/>
    </source>
</evidence>
<evidence type="ECO:0000313" key="6">
    <source>
        <dbReference type="EMBL" id="VDD79375.1"/>
    </source>
</evidence>
<feature type="compositionally biased region" description="Acidic residues" evidence="2">
    <location>
        <begin position="637"/>
        <end position="658"/>
    </location>
</feature>
<reference evidence="6 7" key="1">
    <citation type="submission" date="2018-10" db="EMBL/GenBank/DDBJ databases">
        <authorList>
            <consortium name="Pathogen Informatics"/>
        </authorList>
    </citation>
    <scope>NUCLEOTIDE SEQUENCE [LARGE SCALE GENOMIC DNA]</scope>
</reference>
<feature type="transmembrane region" description="Helical" evidence="3">
    <location>
        <begin position="161"/>
        <end position="191"/>
    </location>
</feature>
<dbReference type="PANTHER" id="PTHR32073:SF7">
    <property type="entry name" value="GH11358P"/>
    <property type="match status" value="1"/>
</dbReference>
<dbReference type="PROSITE" id="PS51998">
    <property type="entry name" value="DEK_C"/>
    <property type="match status" value="1"/>
</dbReference>
<dbReference type="Proteomes" id="UP000267029">
    <property type="component" value="Unassembled WGS sequence"/>
</dbReference>
<feature type="region of interest" description="Disordered" evidence="2">
    <location>
        <begin position="595"/>
        <end position="720"/>
    </location>
</feature>
<dbReference type="OrthoDB" id="10035316at2759"/>
<proteinExistence type="inferred from homology"/>
<evidence type="ECO:0000313" key="7">
    <source>
        <dbReference type="Proteomes" id="UP000267029"/>
    </source>
</evidence>
<keyword evidence="7" id="KW-1185">Reference proteome</keyword>
<organism evidence="6 7">
    <name type="scientific">Mesocestoides corti</name>
    <name type="common">Flatworm</name>
    <dbReference type="NCBI Taxonomy" id="53468"/>
    <lineage>
        <taxon>Eukaryota</taxon>
        <taxon>Metazoa</taxon>
        <taxon>Spiralia</taxon>
        <taxon>Lophotrochozoa</taxon>
        <taxon>Platyhelminthes</taxon>
        <taxon>Cestoda</taxon>
        <taxon>Eucestoda</taxon>
        <taxon>Cyclophyllidea</taxon>
        <taxon>Mesocestoididae</taxon>
        <taxon>Mesocestoides</taxon>
    </lineage>
</organism>